<evidence type="ECO:0000313" key="6">
    <source>
        <dbReference type="EMBL" id="GAJ00371.1"/>
    </source>
</evidence>
<comment type="similarity">
    <text evidence="1">Belongs to the archease family.</text>
</comment>
<gene>
    <name evidence="6" type="ORF">S12H4_35657</name>
</gene>
<dbReference type="GO" id="GO:0008033">
    <property type="term" value="P:tRNA processing"/>
    <property type="evidence" value="ECO:0007669"/>
    <property type="project" value="UniProtKB-KW"/>
</dbReference>
<reference evidence="6" key="1">
    <citation type="journal article" date="2014" name="Front. Microbiol.">
        <title>High frequency of phylogenetically diverse reductive dehalogenase-homologous genes in deep subseafloor sedimentary metagenomes.</title>
        <authorList>
            <person name="Kawai M."/>
            <person name="Futagami T."/>
            <person name="Toyoda A."/>
            <person name="Takaki Y."/>
            <person name="Nishi S."/>
            <person name="Hori S."/>
            <person name="Arai W."/>
            <person name="Tsubouchi T."/>
            <person name="Morono Y."/>
            <person name="Uchiyama I."/>
            <person name="Ito T."/>
            <person name="Fujiyama A."/>
            <person name="Inagaki F."/>
            <person name="Takami H."/>
        </authorList>
    </citation>
    <scope>NUCLEOTIDE SEQUENCE</scope>
    <source>
        <strain evidence="6">Expedition CK06-06</strain>
    </source>
</reference>
<organism evidence="6">
    <name type="scientific">marine sediment metagenome</name>
    <dbReference type="NCBI Taxonomy" id="412755"/>
    <lineage>
        <taxon>unclassified sequences</taxon>
        <taxon>metagenomes</taxon>
        <taxon>ecological metagenomes</taxon>
    </lineage>
</organism>
<dbReference type="Pfam" id="PF01951">
    <property type="entry name" value="Archease"/>
    <property type="match status" value="1"/>
</dbReference>
<feature type="non-terminal residue" evidence="6">
    <location>
        <position position="82"/>
    </location>
</feature>
<accession>X1UKD8</accession>
<evidence type="ECO:0000259" key="5">
    <source>
        <dbReference type="Pfam" id="PF01951"/>
    </source>
</evidence>
<comment type="caution">
    <text evidence="6">The sequence shown here is derived from an EMBL/GenBank/DDBJ whole genome shotgun (WGS) entry which is preliminary data.</text>
</comment>
<sequence length="82" mass="9205">MPAEKDFELIEHTADVGIIAYGDDTNQAFANAAKALFSLITELDSIDEVIYKDTELVAPDLETLLVEWLNELIYLFDAENIL</sequence>
<dbReference type="PANTHER" id="PTHR12682:SF11">
    <property type="entry name" value="PROTEIN ARCHEASE"/>
    <property type="match status" value="1"/>
</dbReference>
<feature type="domain" description="Archease" evidence="5">
    <location>
        <begin position="7"/>
        <end position="81"/>
    </location>
</feature>
<dbReference type="GO" id="GO:0046872">
    <property type="term" value="F:metal ion binding"/>
    <property type="evidence" value="ECO:0007669"/>
    <property type="project" value="UniProtKB-KW"/>
</dbReference>
<dbReference type="EMBL" id="BARW01021192">
    <property type="protein sequence ID" value="GAJ00371.1"/>
    <property type="molecule type" value="Genomic_DNA"/>
</dbReference>
<evidence type="ECO:0000256" key="3">
    <source>
        <dbReference type="ARBA" id="ARBA00022723"/>
    </source>
</evidence>
<dbReference type="InterPro" id="IPR002804">
    <property type="entry name" value="Archease"/>
</dbReference>
<keyword evidence="4" id="KW-0106">Calcium</keyword>
<dbReference type="Gene3D" id="3.55.10.10">
    <property type="entry name" value="Archease domain"/>
    <property type="match status" value="1"/>
</dbReference>
<keyword evidence="3" id="KW-0479">Metal-binding</keyword>
<dbReference type="PANTHER" id="PTHR12682">
    <property type="entry name" value="ARCHEASE"/>
    <property type="match status" value="1"/>
</dbReference>
<dbReference type="InterPro" id="IPR036820">
    <property type="entry name" value="Archease_dom_sf"/>
</dbReference>
<evidence type="ECO:0000256" key="1">
    <source>
        <dbReference type="ARBA" id="ARBA00007963"/>
    </source>
</evidence>
<dbReference type="SUPFAM" id="SSF69819">
    <property type="entry name" value="MTH1598-like"/>
    <property type="match status" value="1"/>
</dbReference>
<dbReference type="AlphaFoldDB" id="X1UKD8"/>
<evidence type="ECO:0000256" key="2">
    <source>
        <dbReference type="ARBA" id="ARBA00022694"/>
    </source>
</evidence>
<keyword evidence="2" id="KW-0819">tRNA processing</keyword>
<name>X1UKD8_9ZZZZ</name>
<evidence type="ECO:0000256" key="4">
    <source>
        <dbReference type="ARBA" id="ARBA00022837"/>
    </source>
</evidence>
<protein>
    <recommendedName>
        <fullName evidence="5">Archease domain-containing protein</fullName>
    </recommendedName>
</protein>
<proteinExistence type="inferred from homology"/>
<dbReference type="InterPro" id="IPR023572">
    <property type="entry name" value="Archease_dom"/>
</dbReference>